<dbReference type="AlphaFoldDB" id="A0A7H1BL54"/>
<dbReference type="RefSeq" id="WP_188342114.1">
    <property type="nucleotide sequence ID" value="NZ_CP061283.1"/>
</dbReference>
<geneLocation type="plasmid" evidence="1 2">
    <name>unnamed2</name>
</geneLocation>
<name>A0A7H1BL54_9ACTN</name>
<reference evidence="1 2" key="1">
    <citation type="submission" date="2020-09" db="EMBL/GenBank/DDBJ databases">
        <title>A novel species.</title>
        <authorList>
            <person name="Gao J."/>
        </authorList>
    </citation>
    <scope>NUCLEOTIDE SEQUENCE [LARGE SCALE GENOMIC DNA]</scope>
    <source>
        <strain evidence="1 2">CRXT-Y-14</strain>
        <plasmid evidence="1 2">unnamed2</plasmid>
    </source>
</reference>
<proteinExistence type="predicted"/>
<dbReference type="KEGG" id="sxn:IAG42_37515"/>
<dbReference type="Proteomes" id="UP000516428">
    <property type="component" value="Plasmid unnamed2"/>
</dbReference>
<sequence>MTGPESAPAHIPIPTNLVVLRSLEDGSPLFPAHQVSELLRNLAGVFREHPEMDPAEGLAALADQLDLIVITALGSYTKETSDRTPRHTDPQEG</sequence>
<keyword evidence="1" id="KW-0614">Plasmid</keyword>
<evidence type="ECO:0000313" key="1">
    <source>
        <dbReference type="EMBL" id="QNS09459.1"/>
    </source>
</evidence>
<accession>A0A7H1BL54</accession>
<organism evidence="1 2">
    <name type="scientific">Streptomyces xanthii</name>
    <dbReference type="NCBI Taxonomy" id="2768069"/>
    <lineage>
        <taxon>Bacteria</taxon>
        <taxon>Bacillati</taxon>
        <taxon>Actinomycetota</taxon>
        <taxon>Actinomycetes</taxon>
        <taxon>Kitasatosporales</taxon>
        <taxon>Streptomycetaceae</taxon>
        <taxon>Streptomyces</taxon>
    </lineage>
</organism>
<gene>
    <name evidence="1" type="ORF">IAG42_37515</name>
</gene>
<dbReference type="EMBL" id="CP061283">
    <property type="protein sequence ID" value="QNS09459.1"/>
    <property type="molecule type" value="Genomic_DNA"/>
</dbReference>
<evidence type="ECO:0000313" key="2">
    <source>
        <dbReference type="Proteomes" id="UP000516428"/>
    </source>
</evidence>
<protein>
    <submittedName>
        <fullName evidence="1">Uncharacterized protein</fullName>
    </submittedName>
</protein>
<keyword evidence="2" id="KW-1185">Reference proteome</keyword>